<dbReference type="PRINTS" id="PR00778">
    <property type="entry name" value="HTHARSR"/>
</dbReference>
<sequence>MLNCGDSAVNLSGAAPIFSALGDPVRLAIVARLCKDGPLPTIELKQCADGVSRQGVTKHLQVLEEVGLVESDRTGRDRQWRLQAQQLVAVRDYLGWISAQWDQRLELLRAFVEDDA</sequence>
<dbReference type="InterPro" id="IPR036388">
    <property type="entry name" value="WH-like_DNA-bd_sf"/>
</dbReference>
<dbReference type="InterPro" id="IPR036390">
    <property type="entry name" value="WH_DNA-bd_sf"/>
</dbReference>
<dbReference type="InterPro" id="IPR011991">
    <property type="entry name" value="ArsR-like_HTH"/>
</dbReference>
<gene>
    <name evidence="2" type="ORF">PY649_14880</name>
</gene>
<protein>
    <submittedName>
        <fullName evidence="2">Helix-turn-helix domain-containing protein</fullName>
    </submittedName>
</protein>
<organism evidence="2 3">
    <name type="scientific">Rhizobium mayense</name>
    <dbReference type="NCBI Taxonomy" id="1312184"/>
    <lineage>
        <taxon>Bacteria</taxon>
        <taxon>Pseudomonadati</taxon>
        <taxon>Pseudomonadota</taxon>
        <taxon>Alphaproteobacteria</taxon>
        <taxon>Hyphomicrobiales</taxon>
        <taxon>Rhizobiaceae</taxon>
        <taxon>Rhizobium/Agrobacterium group</taxon>
        <taxon>Rhizobium</taxon>
    </lineage>
</organism>
<dbReference type="Gene3D" id="1.10.10.10">
    <property type="entry name" value="Winged helix-like DNA-binding domain superfamily/Winged helix DNA-binding domain"/>
    <property type="match status" value="1"/>
</dbReference>
<feature type="domain" description="HTH arsR-type" evidence="1">
    <location>
        <begin position="6"/>
        <end position="102"/>
    </location>
</feature>
<dbReference type="SUPFAM" id="SSF46785">
    <property type="entry name" value="Winged helix' DNA-binding domain"/>
    <property type="match status" value="1"/>
</dbReference>
<dbReference type="SMART" id="SM00418">
    <property type="entry name" value="HTH_ARSR"/>
    <property type="match status" value="1"/>
</dbReference>
<dbReference type="PANTHER" id="PTHR38600:SF1">
    <property type="entry name" value="TRANSCRIPTIONAL REGULATORY PROTEIN"/>
    <property type="match status" value="1"/>
</dbReference>
<dbReference type="EMBL" id="JARFYM010000010">
    <property type="protein sequence ID" value="MDL2400189.1"/>
    <property type="molecule type" value="Genomic_DNA"/>
</dbReference>
<comment type="caution">
    <text evidence="2">The sequence shown here is derived from an EMBL/GenBank/DDBJ whole genome shotgun (WGS) entry which is preliminary data.</text>
</comment>
<accession>A0ABT7JZ57</accession>
<dbReference type="Proteomes" id="UP001172645">
    <property type="component" value="Unassembled WGS sequence"/>
</dbReference>
<dbReference type="InterPro" id="IPR001845">
    <property type="entry name" value="HTH_ArsR_DNA-bd_dom"/>
</dbReference>
<reference evidence="2" key="1">
    <citation type="submission" date="2023-06" db="EMBL/GenBank/DDBJ databases">
        <title>Phylogenetic Diversity of Rhizobium strains.</title>
        <authorList>
            <person name="Moura F.T."/>
            <person name="Helene L.C.F."/>
            <person name="Hungria M."/>
        </authorList>
    </citation>
    <scope>NUCLEOTIDE SEQUENCE</scope>
    <source>
        <strain evidence="2">CCGE526</strain>
    </source>
</reference>
<keyword evidence="3" id="KW-1185">Reference proteome</keyword>
<dbReference type="PANTHER" id="PTHR38600">
    <property type="entry name" value="TRANSCRIPTIONAL REGULATORY PROTEIN"/>
    <property type="match status" value="1"/>
</dbReference>
<dbReference type="Pfam" id="PF12840">
    <property type="entry name" value="HTH_20"/>
    <property type="match status" value="1"/>
</dbReference>
<dbReference type="RefSeq" id="WP_285869258.1">
    <property type="nucleotide sequence ID" value="NZ_JARFYM010000010.1"/>
</dbReference>
<dbReference type="NCBIfam" id="NF033788">
    <property type="entry name" value="HTH_metalloreg"/>
    <property type="match status" value="1"/>
</dbReference>
<evidence type="ECO:0000313" key="2">
    <source>
        <dbReference type="EMBL" id="MDL2400189.1"/>
    </source>
</evidence>
<proteinExistence type="predicted"/>
<dbReference type="CDD" id="cd00090">
    <property type="entry name" value="HTH_ARSR"/>
    <property type="match status" value="1"/>
</dbReference>
<dbReference type="PROSITE" id="PS50987">
    <property type="entry name" value="HTH_ARSR_2"/>
    <property type="match status" value="1"/>
</dbReference>
<name>A0ABT7JZ57_9HYPH</name>
<evidence type="ECO:0000313" key="3">
    <source>
        <dbReference type="Proteomes" id="UP001172645"/>
    </source>
</evidence>
<evidence type="ECO:0000259" key="1">
    <source>
        <dbReference type="PROSITE" id="PS50987"/>
    </source>
</evidence>